<evidence type="ECO:0000313" key="5">
    <source>
        <dbReference type="Proteomes" id="UP000019118"/>
    </source>
</evidence>
<feature type="region of interest" description="Disordered" evidence="1">
    <location>
        <begin position="263"/>
        <end position="288"/>
    </location>
</feature>
<dbReference type="Pfam" id="PF15072">
    <property type="entry name" value="HROB"/>
    <property type="match status" value="1"/>
</dbReference>
<dbReference type="Proteomes" id="UP000019118">
    <property type="component" value="Unassembled WGS sequence"/>
</dbReference>
<reference evidence="4" key="2">
    <citation type="submission" date="2024-08" db="UniProtKB">
        <authorList>
            <consortium name="EnsemblMetazoa"/>
        </authorList>
    </citation>
    <scope>IDENTIFICATION</scope>
</reference>
<dbReference type="KEGG" id="dpa:109539997"/>
<dbReference type="HOGENOM" id="CLU_872285_0_0_1"/>
<dbReference type="PANTHER" id="PTHR14523:SF1">
    <property type="entry name" value="HOMOLOGOUS RECOMBINATION OB-FOLD PROTEIN"/>
    <property type="match status" value="1"/>
</dbReference>
<feature type="compositionally biased region" description="Basic and acidic residues" evidence="1">
    <location>
        <begin position="273"/>
        <end position="284"/>
    </location>
</feature>
<dbReference type="PANTHER" id="PTHR14523">
    <property type="entry name" value="UNCHARACTERIZED PROTEIN C17ORF53 HOMOLOG"/>
    <property type="match status" value="1"/>
</dbReference>
<dbReference type="EMBL" id="KB741021">
    <property type="protein sequence ID" value="ENN75094.1"/>
    <property type="molecule type" value="Genomic_DNA"/>
</dbReference>
<dbReference type="InterPro" id="IPR058570">
    <property type="entry name" value="HROB_OB"/>
</dbReference>
<dbReference type="EnsemblMetazoa" id="XM_019908107.1">
    <property type="protein sequence ID" value="XP_019763666.1"/>
    <property type="gene ID" value="LOC109539997"/>
</dbReference>
<organism evidence="3">
    <name type="scientific">Dendroctonus ponderosae</name>
    <name type="common">Mountain pine beetle</name>
    <dbReference type="NCBI Taxonomy" id="77166"/>
    <lineage>
        <taxon>Eukaryota</taxon>
        <taxon>Metazoa</taxon>
        <taxon>Ecdysozoa</taxon>
        <taxon>Arthropoda</taxon>
        <taxon>Hexapoda</taxon>
        <taxon>Insecta</taxon>
        <taxon>Pterygota</taxon>
        <taxon>Neoptera</taxon>
        <taxon>Endopterygota</taxon>
        <taxon>Coleoptera</taxon>
        <taxon>Polyphaga</taxon>
        <taxon>Cucujiformia</taxon>
        <taxon>Curculionidae</taxon>
        <taxon>Scolytinae</taxon>
        <taxon>Dendroctonus</taxon>
    </lineage>
</organism>
<dbReference type="InterPro" id="IPR028045">
    <property type="entry name" value="HROB"/>
</dbReference>
<dbReference type="AlphaFoldDB" id="N6T4P5"/>
<name>N6T4P5_DENPD</name>
<feature type="non-terminal residue" evidence="3">
    <location>
        <position position="1"/>
    </location>
</feature>
<evidence type="ECO:0000259" key="2">
    <source>
        <dbReference type="Pfam" id="PF15072"/>
    </source>
</evidence>
<sequence length="319" mass="35473">MAEDPNVDNRHCFAAPAEPSHQAKKAKLSPQSAGIKRLFPGPAGLLTADHVEQTDLCSQNTSRSFQEGPWKDMAKDSEPLYDHFNIAWIKGQPKGNQSTIQKIPFLAGVVLFLEVVDRQSQKSVNVTLRDPTGTIRGNIVQSLYEEHEPLFTVGAVLVLVEFGVLSCSCDHCDNHHLTITPKNLSAIYGPTNLVIRPISPQDVLKSFQRKQEEILEQKNNRVFRPRAVSRPAIAALQMQKRAQFRRNPATSGNPTRKLFTFKKLGSDPPSPHPHKEAVSKKPNGEGKGTCVTVADVAHEQLWKEMLSDVDLDALFEDDF</sequence>
<gene>
    <name evidence="4" type="primary">109539997</name>
    <name evidence="3" type="ORF">YQE_08407</name>
</gene>
<dbReference type="GO" id="GO:0000725">
    <property type="term" value="P:recombinational repair"/>
    <property type="evidence" value="ECO:0007669"/>
    <property type="project" value="InterPro"/>
</dbReference>
<dbReference type="OrthoDB" id="21443at2759"/>
<evidence type="ECO:0000313" key="3">
    <source>
        <dbReference type="EMBL" id="ENN75094.1"/>
    </source>
</evidence>
<evidence type="ECO:0000313" key="4">
    <source>
        <dbReference type="EnsemblMetazoa" id="XP_019763666.1"/>
    </source>
</evidence>
<protein>
    <recommendedName>
        <fullName evidence="2">Homologous recombination OB-fold protein OB-fold domain-containing protein</fullName>
    </recommendedName>
</protein>
<accession>N6T4P5</accession>
<reference evidence="3 5" key="1">
    <citation type="journal article" date="2013" name="Genome Biol.">
        <title>Draft genome of the mountain pine beetle, Dendroctonus ponderosae Hopkins, a major forest pest.</title>
        <authorList>
            <person name="Keeling C.I."/>
            <person name="Yuen M.M."/>
            <person name="Liao N.Y."/>
            <person name="Docking T.R."/>
            <person name="Chan S.K."/>
            <person name="Taylor G.A."/>
            <person name="Palmquist D.L."/>
            <person name="Jackman S.D."/>
            <person name="Nguyen A."/>
            <person name="Li M."/>
            <person name="Henderson H."/>
            <person name="Janes J.K."/>
            <person name="Zhao Y."/>
            <person name="Pandoh P."/>
            <person name="Moore R."/>
            <person name="Sperling F.A."/>
            <person name="Huber D.P."/>
            <person name="Birol I."/>
            <person name="Jones S.J."/>
            <person name="Bohlmann J."/>
        </authorList>
    </citation>
    <scope>NUCLEOTIDE SEQUENCE</scope>
</reference>
<feature type="domain" description="Homologous recombination OB-fold protein OB-fold" evidence="2">
    <location>
        <begin position="101"/>
        <end position="190"/>
    </location>
</feature>
<proteinExistence type="predicted"/>
<keyword evidence="5" id="KW-1185">Reference proteome</keyword>
<evidence type="ECO:0000256" key="1">
    <source>
        <dbReference type="SAM" id="MobiDB-lite"/>
    </source>
</evidence>